<evidence type="ECO:0008006" key="4">
    <source>
        <dbReference type="Google" id="ProtNLM"/>
    </source>
</evidence>
<name>A0A382NMU0_9ZZZZ</name>
<gene>
    <name evidence="3" type="ORF">METZ01_LOCUS315240</name>
</gene>
<accession>A0A382NMU0</accession>
<dbReference type="InterPro" id="IPR004401">
    <property type="entry name" value="YbaB/EbfC"/>
</dbReference>
<sequence>MKGGIGNIMKQAQEMKANMEKAKKELSETEVIGQSGGGMVKVIMNGNHEVNRVEINENLMKDDKEMFEDLVAAAINDANRRVEKITQERMSNVTSDMGLPAGMKLPF</sequence>
<evidence type="ECO:0000256" key="2">
    <source>
        <dbReference type="SAM" id="Coils"/>
    </source>
</evidence>
<dbReference type="PANTHER" id="PTHR33449">
    <property type="entry name" value="NUCLEOID-ASSOCIATED PROTEIN YBAB"/>
    <property type="match status" value="1"/>
</dbReference>
<dbReference type="Pfam" id="PF02575">
    <property type="entry name" value="YbaB_DNA_bd"/>
    <property type="match status" value="1"/>
</dbReference>
<dbReference type="HAMAP" id="MF_00274">
    <property type="entry name" value="DNA_YbaB_EbfC"/>
    <property type="match status" value="1"/>
</dbReference>
<dbReference type="Gene3D" id="3.30.1310.10">
    <property type="entry name" value="Nucleoid-associated protein YbaB-like domain"/>
    <property type="match status" value="1"/>
</dbReference>
<dbReference type="InterPro" id="IPR036894">
    <property type="entry name" value="YbaB-like_sf"/>
</dbReference>
<reference evidence="3" key="1">
    <citation type="submission" date="2018-05" db="EMBL/GenBank/DDBJ databases">
        <authorList>
            <person name="Lanie J.A."/>
            <person name="Ng W.-L."/>
            <person name="Kazmierczak K.M."/>
            <person name="Andrzejewski T.M."/>
            <person name="Davidsen T.M."/>
            <person name="Wayne K.J."/>
            <person name="Tettelin H."/>
            <person name="Glass J.I."/>
            <person name="Rusch D."/>
            <person name="Podicherti R."/>
            <person name="Tsui H.-C.T."/>
            <person name="Winkler M.E."/>
        </authorList>
    </citation>
    <scope>NUCLEOTIDE SEQUENCE</scope>
</reference>
<dbReference type="NCBIfam" id="TIGR00103">
    <property type="entry name" value="DNA_YbaB_EbfC"/>
    <property type="match status" value="1"/>
</dbReference>
<dbReference type="SUPFAM" id="SSF82607">
    <property type="entry name" value="YbaB-like"/>
    <property type="match status" value="1"/>
</dbReference>
<proteinExistence type="inferred from homology"/>
<dbReference type="EMBL" id="UINC01101518">
    <property type="protein sequence ID" value="SVC62386.1"/>
    <property type="molecule type" value="Genomic_DNA"/>
</dbReference>
<dbReference type="PIRSF" id="PIRSF004555">
    <property type="entry name" value="UCP004555"/>
    <property type="match status" value="1"/>
</dbReference>
<keyword evidence="1" id="KW-0238">DNA-binding</keyword>
<dbReference type="GO" id="GO:0003677">
    <property type="term" value="F:DNA binding"/>
    <property type="evidence" value="ECO:0007669"/>
    <property type="project" value="UniProtKB-KW"/>
</dbReference>
<dbReference type="PANTHER" id="PTHR33449:SF1">
    <property type="entry name" value="NUCLEOID-ASSOCIATED PROTEIN YBAB"/>
    <property type="match status" value="1"/>
</dbReference>
<dbReference type="AlphaFoldDB" id="A0A382NMU0"/>
<dbReference type="GO" id="GO:0005829">
    <property type="term" value="C:cytosol"/>
    <property type="evidence" value="ECO:0007669"/>
    <property type="project" value="TreeGrafter"/>
</dbReference>
<evidence type="ECO:0000256" key="1">
    <source>
        <dbReference type="ARBA" id="ARBA00023125"/>
    </source>
</evidence>
<evidence type="ECO:0000313" key="3">
    <source>
        <dbReference type="EMBL" id="SVC62386.1"/>
    </source>
</evidence>
<feature type="coiled-coil region" evidence="2">
    <location>
        <begin position="5"/>
        <end position="32"/>
    </location>
</feature>
<protein>
    <recommendedName>
        <fullName evidence="4">Nucleoid-associated protein</fullName>
    </recommendedName>
</protein>
<organism evidence="3">
    <name type="scientific">marine metagenome</name>
    <dbReference type="NCBI Taxonomy" id="408172"/>
    <lineage>
        <taxon>unclassified sequences</taxon>
        <taxon>metagenomes</taxon>
        <taxon>ecological metagenomes</taxon>
    </lineage>
</organism>
<keyword evidence="2" id="KW-0175">Coiled coil</keyword>